<keyword evidence="1" id="KW-0472">Membrane</keyword>
<feature type="transmembrane region" description="Helical" evidence="1">
    <location>
        <begin position="19"/>
        <end position="37"/>
    </location>
</feature>
<evidence type="ECO:0000313" key="4">
    <source>
        <dbReference type="Proteomes" id="UP000199529"/>
    </source>
</evidence>
<dbReference type="AlphaFoldDB" id="A0A1H3SLZ7"/>
<name>A0A1H3SLZ7_9PSEU</name>
<dbReference type="InterPro" id="IPR013783">
    <property type="entry name" value="Ig-like_fold"/>
</dbReference>
<dbReference type="InterPro" id="IPR025275">
    <property type="entry name" value="DUF4015"/>
</dbReference>
<organism evidence="3 4">
    <name type="scientific">Saccharopolyspora shandongensis</name>
    <dbReference type="NCBI Taxonomy" id="418495"/>
    <lineage>
        <taxon>Bacteria</taxon>
        <taxon>Bacillati</taxon>
        <taxon>Actinomycetota</taxon>
        <taxon>Actinomycetes</taxon>
        <taxon>Pseudonocardiales</taxon>
        <taxon>Pseudonocardiaceae</taxon>
        <taxon>Saccharopolyspora</taxon>
    </lineage>
</organism>
<evidence type="ECO:0000313" key="3">
    <source>
        <dbReference type="EMBL" id="SDZ38720.1"/>
    </source>
</evidence>
<keyword evidence="4" id="KW-1185">Reference proteome</keyword>
<gene>
    <name evidence="3" type="ORF">SAMN05216215_10679</name>
</gene>
<dbReference type="GO" id="GO:0005975">
    <property type="term" value="P:carbohydrate metabolic process"/>
    <property type="evidence" value="ECO:0007669"/>
    <property type="project" value="UniProtKB-ARBA"/>
</dbReference>
<dbReference type="RefSeq" id="WP_093276784.1">
    <property type="nucleotide sequence ID" value="NZ_FNOK01000067.1"/>
</dbReference>
<proteinExistence type="predicted"/>
<dbReference type="SUPFAM" id="SSF51445">
    <property type="entry name" value="(Trans)glycosidases"/>
    <property type="match status" value="1"/>
</dbReference>
<dbReference type="InterPro" id="IPR017853">
    <property type="entry name" value="GH"/>
</dbReference>
<protein>
    <recommendedName>
        <fullName evidence="2">DUF4015 domain-containing protein</fullName>
    </recommendedName>
</protein>
<dbReference type="Gene3D" id="3.20.20.80">
    <property type="entry name" value="Glycosidases"/>
    <property type="match status" value="1"/>
</dbReference>
<dbReference type="STRING" id="418495.SAMN05216215_10679"/>
<sequence>MSDADSGAARAKAVRADRFALFGAGAIALLFLGFLLVRSMSTEDVEISGLPDRPIAPAEVGSIQIRSGAADGVRVLLDGREVAAADRQGALAVQAAGLPDGPHELRVVVPRSPSWFGSDTTTRTFTVDGSPPALQVEDSLRPDGPNRPVTVVGTVQGAAQVTVAGRLVVPDPQGGFSAVVDRPDREVQVVATDAAGNRAEKTMTVHIRHPGMRAVHLTGLAWTSDSLREPVLAMARQGKIDTIELDLKDESGEVVYDSAVPMAHQIGAVKGYYQARQVLDQLHGMGVRVVGRLVAFKDPVLGAASWNGGHPERVVQTADGRPWTSGVYGSYAFTNFADPVVTRYNIDIAAEAAALGFDDVLYDYVRRPDGHIEQMRIPGLTTTPEAAIADFLRQTQPEVRSRGALLGASVFGISVDRPTEIAQDIRQISRFVDYISPMVYPSHWGPGEFGVGNPNAQPYDIVARSLAAFAKAVEGTDVQIIPWLQDFSLGVSYGPAEVAAQIDGARANGMNSFLLWAANCRYHDAALGPAG</sequence>
<accession>A0A1H3SLZ7</accession>
<evidence type="ECO:0000256" key="1">
    <source>
        <dbReference type="SAM" id="Phobius"/>
    </source>
</evidence>
<keyword evidence="1" id="KW-1133">Transmembrane helix</keyword>
<dbReference type="EMBL" id="FNOK01000067">
    <property type="protein sequence ID" value="SDZ38720.1"/>
    <property type="molecule type" value="Genomic_DNA"/>
</dbReference>
<dbReference type="Gene3D" id="2.60.40.10">
    <property type="entry name" value="Immunoglobulins"/>
    <property type="match status" value="1"/>
</dbReference>
<dbReference type="Proteomes" id="UP000199529">
    <property type="component" value="Unassembled WGS sequence"/>
</dbReference>
<dbReference type="Pfam" id="PF13200">
    <property type="entry name" value="DUF4015"/>
    <property type="match status" value="1"/>
</dbReference>
<evidence type="ECO:0000259" key="2">
    <source>
        <dbReference type="Pfam" id="PF13200"/>
    </source>
</evidence>
<feature type="domain" description="DUF4015" evidence="2">
    <location>
        <begin position="214"/>
        <end position="522"/>
    </location>
</feature>
<keyword evidence="1" id="KW-0812">Transmembrane</keyword>
<dbReference type="OrthoDB" id="9774125at2"/>
<reference evidence="4" key="1">
    <citation type="submission" date="2016-10" db="EMBL/GenBank/DDBJ databases">
        <authorList>
            <person name="Varghese N."/>
            <person name="Submissions S."/>
        </authorList>
    </citation>
    <scope>NUCLEOTIDE SEQUENCE [LARGE SCALE GENOMIC DNA]</scope>
    <source>
        <strain evidence="4">CGMCC 4.3530</strain>
    </source>
</reference>